<feature type="region of interest" description="Disordered" evidence="1">
    <location>
        <begin position="253"/>
        <end position="300"/>
    </location>
</feature>
<evidence type="ECO:0008006" key="3">
    <source>
        <dbReference type="Google" id="ProtNLM"/>
    </source>
</evidence>
<reference evidence="2" key="1">
    <citation type="submission" date="2021-01" db="EMBL/GenBank/DDBJ databases">
        <authorList>
            <person name="Corre E."/>
            <person name="Pelletier E."/>
            <person name="Niang G."/>
            <person name="Scheremetjew M."/>
            <person name="Finn R."/>
            <person name="Kale V."/>
            <person name="Holt S."/>
            <person name="Cochrane G."/>
            <person name="Meng A."/>
            <person name="Brown T."/>
            <person name="Cohen L."/>
        </authorList>
    </citation>
    <scope>NUCLEOTIDE SEQUENCE</scope>
    <source>
        <strain evidence="2">CCMP2058</strain>
    </source>
</reference>
<proteinExistence type="predicted"/>
<organism evidence="2">
    <name type="scientific">Amorphochlora amoebiformis</name>
    <dbReference type="NCBI Taxonomy" id="1561963"/>
    <lineage>
        <taxon>Eukaryota</taxon>
        <taxon>Sar</taxon>
        <taxon>Rhizaria</taxon>
        <taxon>Cercozoa</taxon>
        <taxon>Chlorarachniophyceae</taxon>
        <taxon>Amorphochlora</taxon>
    </lineage>
</organism>
<evidence type="ECO:0000313" key="2">
    <source>
        <dbReference type="EMBL" id="CAD8462563.1"/>
    </source>
</evidence>
<dbReference type="EMBL" id="HBEM01031594">
    <property type="protein sequence ID" value="CAD8462563.1"/>
    <property type="molecule type" value="Transcribed_RNA"/>
</dbReference>
<name>A0A7S0H6E2_9EUKA</name>
<gene>
    <name evidence="2" type="ORF">LAMO00422_LOCUS21523</name>
</gene>
<feature type="compositionally biased region" description="Basic and acidic residues" evidence="1">
    <location>
        <begin position="260"/>
        <end position="269"/>
    </location>
</feature>
<dbReference type="AlphaFoldDB" id="A0A7S0H6E2"/>
<sequence length="300" mass="34142">MQSLKGLDEAIWDVSFAVIVTGCLVATTCEVFVPPPPVRVSTTVIPEDIFNHTSPMLFKRNLHHFRWRHEYSLSNIGGSPVDLKIFRSLDPVFYERVSAKELLNLCRGQHDFSQLATFDFTRLPPYLEWKLREGFLNGRKDVQATSIHLSGFLPRNDSFMRYIFGAPRWPLPPSNPSHPLKQYPTFIFQQRGFSYVTVFPPYNGRIRREMSAIVQPGSLLYVPQFWSFTIDHRIPRTTCSMTIVAQYGLLEPAPSTPARPAREPPDTCEKGQTCAAESMSNNPYDRGDERGNGDAERATV</sequence>
<protein>
    <recommendedName>
        <fullName evidence="3">Cupin-like domain-containing protein</fullName>
    </recommendedName>
</protein>
<feature type="compositionally biased region" description="Basic and acidic residues" evidence="1">
    <location>
        <begin position="285"/>
        <end position="300"/>
    </location>
</feature>
<accession>A0A7S0H6E2</accession>
<evidence type="ECO:0000256" key="1">
    <source>
        <dbReference type="SAM" id="MobiDB-lite"/>
    </source>
</evidence>